<organism evidence="22 23">
    <name type="scientific">Pisum sativum</name>
    <name type="common">Garden pea</name>
    <name type="synonym">Lathyrus oleraceus</name>
    <dbReference type="NCBI Taxonomy" id="3888"/>
    <lineage>
        <taxon>Eukaryota</taxon>
        <taxon>Viridiplantae</taxon>
        <taxon>Streptophyta</taxon>
        <taxon>Embryophyta</taxon>
        <taxon>Tracheophyta</taxon>
        <taxon>Spermatophyta</taxon>
        <taxon>Magnoliopsida</taxon>
        <taxon>eudicotyledons</taxon>
        <taxon>Gunneridae</taxon>
        <taxon>Pentapetalae</taxon>
        <taxon>rosids</taxon>
        <taxon>fabids</taxon>
        <taxon>Fabales</taxon>
        <taxon>Fabaceae</taxon>
        <taxon>Papilionoideae</taxon>
        <taxon>50 kb inversion clade</taxon>
        <taxon>NPAAA clade</taxon>
        <taxon>Hologalegina</taxon>
        <taxon>IRL clade</taxon>
        <taxon>Fabeae</taxon>
        <taxon>Lathyrus</taxon>
    </lineage>
</organism>
<evidence type="ECO:0000313" key="23">
    <source>
        <dbReference type="Proteomes" id="UP001058974"/>
    </source>
</evidence>
<comment type="catalytic activity">
    <reaction evidence="9">
        <text>2-methylpropanal + hydrogen cyanide = (2S)-2-hydroxy-3-methylbutanenitrile</text>
        <dbReference type="Rhea" id="RHEA:77403"/>
        <dbReference type="ChEBI" id="CHEBI:18407"/>
        <dbReference type="ChEBI" id="CHEBI:48943"/>
        <dbReference type="ChEBI" id="CHEBI:197354"/>
    </reaction>
</comment>
<evidence type="ECO:0000259" key="21">
    <source>
        <dbReference type="Pfam" id="PF12697"/>
    </source>
</evidence>
<evidence type="ECO:0000256" key="17">
    <source>
        <dbReference type="ARBA" id="ARBA00076040"/>
    </source>
</evidence>
<comment type="catalytic activity">
    <reaction evidence="7">
        <text>a disubstituted aliphatic (S)-hydroxynitrile = a ketone + hydrogen cyanide</text>
        <dbReference type="Rhea" id="RHEA:56592"/>
        <dbReference type="ChEBI" id="CHEBI:17087"/>
        <dbReference type="ChEBI" id="CHEBI:18407"/>
        <dbReference type="ChEBI" id="CHEBI:140597"/>
        <dbReference type="EC" id="4.1.2.47"/>
    </reaction>
</comment>
<comment type="catalytic activity">
    <reaction evidence="3">
        <text>2-hydroxy-2-methylpropanenitrile = acetone + hydrogen cyanide</text>
        <dbReference type="Rhea" id="RHEA:11932"/>
        <dbReference type="ChEBI" id="CHEBI:15347"/>
        <dbReference type="ChEBI" id="CHEBI:15348"/>
        <dbReference type="ChEBI" id="CHEBI:18407"/>
    </reaction>
    <physiologicalReaction direction="left-to-right" evidence="3">
        <dbReference type="Rhea" id="RHEA:11933"/>
    </physiologicalReaction>
</comment>
<dbReference type="InterPro" id="IPR029058">
    <property type="entry name" value="AB_hydrolase_fold"/>
</dbReference>
<dbReference type="AlphaFoldDB" id="A0A9D4XQJ8"/>
<gene>
    <name evidence="22" type="ORF">KIW84_046278</name>
</gene>
<dbReference type="GO" id="GO:0080032">
    <property type="term" value="F:methyl jasmonate esterase activity"/>
    <property type="evidence" value="ECO:0007669"/>
    <property type="project" value="TreeGrafter"/>
</dbReference>
<comment type="catalytic activity">
    <reaction evidence="13">
        <text>an aromatic (S)-hydroxynitrile = an aromatic aldehyde + hydrogen cyanide</text>
        <dbReference type="Rhea" id="RHEA:54660"/>
        <dbReference type="ChEBI" id="CHEBI:18407"/>
        <dbReference type="ChEBI" id="CHEBI:33855"/>
        <dbReference type="ChEBI" id="CHEBI:138306"/>
        <dbReference type="EC" id="4.1.2.47"/>
    </reaction>
</comment>
<reference evidence="22 23" key="1">
    <citation type="journal article" date="2022" name="Nat. Genet.">
        <title>Improved pea reference genome and pan-genome highlight genomic features and evolutionary characteristics.</title>
        <authorList>
            <person name="Yang T."/>
            <person name="Liu R."/>
            <person name="Luo Y."/>
            <person name="Hu S."/>
            <person name="Wang D."/>
            <person name="Wang C."/>
            <person name="Pandey M.K."/>
            <person name="Ge S."/>
            <person name="Xu Q."/>
            <person name="Li N."/>
            <person name="Li G."/>
            <person name="Huang Y."/>
            <person name="Saxena R.K."/>
            <person name="Ji Y."/>
            <person name="Li M."/>
            <person name="Yan X."/>
            <person name="He Y."/>
            <person name="Liu Y."/>
            <person name="Wang X."/>
            <person name="Xiang C."/>
            <person name="Varshney R.K."/>
            <person name="Ding H."/>
            <person name="Gao S."/>
            <person name="Zong X."/>
        </authorList>
    </citation>
    <scope>NUCLEOTIDE SEQUENCE [LARGE SCALE GENOMIC DNA]</scope>
    <source>
        <strain evidence="22 23">cv. Zhongwan 6</strain>
    </source>
</reference>
<dbReference type="GO" id="GO:0047606">
    <property type="term" value="F:(S)-hydroxynitrile lyase activity"/>
    <property type="evidence" value="ECO:0007669"/>
    <property type="project" value="UniProtKB-EC"/>
</dbReference>
<comment type="catalytic activity">
    <reaction evidence="5">
        <text>formylthiophene + hydrogen cyanide = (2R)-2-hydroxy-2-(thiophen-2-yl)acetonitrile</text>
        <dbReference type="Rhea" id="RHEA:77455"/>
        <dbReference type="ChEBI" id="CHEBI:18407"/>
        <dbReference type="ChEBI" id="CHEBI:87301"/>
        <dbReference type="ChEBI" id="CHEBI:197332"/>
    </reaction>
</comment>
<evidence type="ECO:0000256" key="8">
    <source>
        <dbReference type="ARBA" id="ARBA00051977"/>
    </source>
</evidence>
<accession>A0A9D4XQJ8</accession>
<dbReference type="GO" id="GO:0009694">
    <property type="term" value="P:jasmonic acid metabolic process"/>
    <property type="evidence" value="ECO:0007669"/>
    <property type="project" value="TreeGrafter"/>
</dbReference>
<evidence type="ECO:0000256" key="6">
    <source>
        <dbReference type="ARBA" id="ARBA00051647"/>
    </source>
</evidence>
<feature type="domain" description="AB hydrolase-1" evidence="21">
    <location>
        <begin position="28"/>
        <end position="267"/>
    </location>
</feature>
<keyword evidence="20" id="KW-0732">Signal</keyword>
<comment type="catalytic activity">
    <reaction evidence="6">
        <text>butan-2-one + hydrogen cyanide = 2-hydroxy-2-methylbutanenitrile</text>
        <dbReference type="Rhea" id="RHEA:77467"/>
        <dbReference type="ChEBI" id="CHEBI:18407"/>
        <dbReference type="ChEBI" id="CHEBI:28398"/>
        <dbReference type="ChEBI" id="CHEBI:60954"/>
    </reaction>
    <physiologicalReaction direction="right-to-left" evidence="6">
        <dbReference type="Rhea" id="RHEA:77469"/>
    </physiologicalReaction>
</comment>
<dbReference type="Proteomes" id="UP001058974">
    <property type="component" value="Chromosome 4"/>
</dbReference>
<comment type="catalytic activity">
    <reaction evidence="2">
        <text>a monosubstituted aliphatic (S)-hydroxynitrile = an aldehyde + hydrogen cyanide</text>
        <dbReference type="Rhea" id="RHEA:56588"/>
        <dbReference type="ChEBI" id="CHEBI:17478"/>
        <dbReference type="ChEBI" id="CHEBI:18407"/>
        <dbReference type="ChEBI" id="CHEBI:140596"/>
        <dbReference type="EC" id="4.1.2.47"/>
    </reaction>
</comment>
<proteinExistence type="inferred from homology"/>
<evidence type="ECO:0000256" key="4">
    <source>
        <dbReference type="ARBA" id="ARBA00050358"/>
    </source>
</evidence>
<comment type="catalytic activity">
    <reaction evidence="8">
        <text>acrolein + hydrogen cyanide = (2S)-2-hydroxybut-3-enenitrile</text>
        <dbReference type="Rhea" id="RHEA:77411"/>
        <dbReference type="ChEBI" id="CHEBI:15368"/>
        <dbReference type="ChEBI" id="CHEBI:18407"/>
        <dbReference type="ChEBI" id="CHEBI:197356"/>
    </reaction>
</comment>
<dbReference type="OrthoDB" id="408373at2759"/>
<dbReference type="Pfam" id="PF12697">
    <property type="entry name" value="Abhydrolase_6"/>
    <property type="match status" value="1"/>
</dbReference>
<name>A0A9D4XQJ8_PEA</name>
<evidence type="ECO:0000256" key="12">
    <source>
        <dbReference type="ARBA" id="ARBA00052609"/>
    </source>
</evidence>
<comment type="catalytic activity">
    <reaction evidence="11">
        <text>2,2-dimethylpropanal + hydrogen cyanide = (2S)-2-hydroxy-3,3-dimethylbutanenitrile</text>
        <dbReference type="Rhea" id="RHEA:77407"/>
        <dbReference type="ChEBI" id="CHEBI:18407"/>
        <dbReference type="ChEBI" id="CHEBI:141557"/>
        <dbReference type="ChEBI" id="CHEBI:197355"/>
    </reaction>
</comment>
<evidence type="ECO:0000313" key="22">
    <source>
        <dbReference type="EMBL" id="KAI5423220.1"/>
    </source>
</evidence>
<dbReference type="PANTHER" id="PTHR10992">
    <property type="entry name" value="METHYLESTERASE FAMILY MEMBER"/>
    <property type="match status" value="1"/>
</dbReference>
<evidence type="ECO:0000256" key="16">
    <source>
        <dbReference type="ARBA" id="ARBA00069221"/>
    </source>
</evidence>
<evidence type="ECO:0000256" key="15">
    <source>
        <dbReference type="ARBA" id="ARBA00066572"/>
    </source>
</evidence>
<comment type="catalytic activity">
    <reaction evidence="4">
        <text>benzaldehyde + hydrogen cyanide = (S)-mandelonitrile</text>
        <dbReference type="Rhea" id="RHEA:77427"/>
        <dbReference type="ChEBI" id="CHEBI:17169"/>
        <dbReference type="ChEBI" id="CHEBI:18407"/>
        <dbReference type="ChEBI" id="CHEBI:36941"/>
    </reaction>
</comment>
<comment type="caution">
    <text evidence="22">The sequence shown here is derived from an EMBL/GenBank/DDBJ whole genome shotgun (WGS) entry which is preliminary data.</text>
</comment>
<dbReference type="EMBL" id="JAMSHJ010000004">
    <property type="protein sequence ID" value="KAI5423220.1"/>
    <property type="molecule type" value="Genomic_DNA"/>
</dbReference>
<evidence type="ECO:0000256" key="7">
    <source>
        <dbReference type="ARBA" id="ARBA00051735"/>
    </source>
</evidence>
<comment type="similarity">
    <text evidence="14">Belongs to the AB hydrolase superfamily. Hydroxynitrile lyase family.</text>
</comment>
<evidence type="ECO:0000256" key="11">
    <source>
        <dbReference type="ARBA" id="ARBA00052600"/>
    </source>
</evidence>
<comment type="catalytic activity">
    <reaction evidence="1">
        <text>4-methoxybenzaldehyde + hydrogen cyanide = (2S)-2-hydroxy-2-(4-methoxyphenyl)acetonitrile</text>
        <dbReference type="Rhea" id="RHEA:77447"/>
        <dbReference type="ChEBI" id="CHEBI:18407"/>
        <dbReference type="ChEBI" id="CHEBI:28235"/>
        <dbReference type="ChEBI" id="CHEBI:197328"/>
    </reaction>
</comment>
<dbReference type="GO" id="GO:0080030">
    <property type="term" value="F:methyl indole-3-acetate esterase activity"/>
    <property type="evidence" value="ECO:0007669"/>
    <property type="project" value="TreeGrafter"/>
</dbReference>
<sequence>MMKTEMHFVHILFLLIISPLVCVNSEHFVLIHGGSHGAWCWYKVATMLKSAGHNVTTVELSASGINPIQVQDIHSISTYYEPLMTFMESLPSNEKVILVGHSLGGVSTSVAMEKFPHKISVAVFVTAYVLSQNLTYPAILQEQAKRNISLMDTQFFFFDGPNKPATARMVGPKFMASRMYQLSPPEDLTLALSLVRPVPIYKDVELLKTETAVTNDRNGRVPKIFIISKSDNLVTEDLQKWMIERSGPFAEVKVIKDSDHMVVFSKPNKLTSILLKIAQKF</sequence>
<evidence type="ECO:0000256" key="10">
    <source>
        <dbReference type="ARBA" id="ARBA00052511"/>
    </source>
</evidence>
<keyword evidence="23" id="KW-1185">Reference proteome</keyword>
<evidence type="ECO:0000256" key="20">
    <source>
        <dbReference type="SAM" id="SignalP"/>
    </source>
</evidence>
<evidence type="ECO:0000256" key="1">
    <source>
        <dbReference type="ARBA" id="ARBA00050104"/>
    </source>
</evidence>
<evidence type="ECO:0000256" key="18">
    <source>
        <dbReference type="ARBA" id="ARBA00078291"/>
    </source>
</evidence>
<dbReference type="Gene3D" id="3.40.50.1820">
    <property type="entry name" value="alpha/beta hydrolase"/>
    <property type="match status" value="1"/>
</dbReference>
<dbReference type="GO" id="GO:0009696">
    <property type="term" value="P:salicylic acid metabolic process"/>
    <property type="evidence" value="ECO:0007669"/>
    <property type="project" value="TreeGrafter"/>
</dbReference>
<dbReference type="GO" id="GO:0080031">
    <property type="term" value="F:methyl salicylate esterase activity"/>
    <property type="evidence" value="ECO:0007669"/>
    <property type="project" value="TreeGrafter"/>
</dbReference>
<comment type="catalytic activity">
    <reaction evidence="10">
        <text>3-formylthiophene + hydrogen cyanide = (2S)-2-hydroxy-2-(thiophen-3-yl)acetonitrile</text>
        <dbReference type="Rhea" id="RHEA:77459"/>
        <dbReference type="ChEBI" id="CHEBI:18407"/>
        <dbReference type="ChEBI" id="CHEBI:87611"/>
        <dbReference type="ChEBI" id="CHEBI:197333"/>
    </reaction>
</comment>
<evidence type="ECO:0000256" key="5">
    <source>
        <dbReference type="ARBA" id="ARBA00050608"/>
    </source>
</evidence>
<dbReference type="SUPFAM" id="SSF53474">
    <property type="entry name" value="alpha/beta-Hydrolases"/>
    <property type="match status" value="1"/>
</dbReference>
<dbReference type="InterPro" id="IPR000073">
    <property type="entry name" value="AB_hydrolase_1"/>
</dbReference>
<evidence type="ECO:0000256" key="19">
    <source>
        <dbReference type="ARBA" id="ARBA00079794"/>
    </source>
</evidence>
<feature type="chain" id="PRO_5039521583" description="(S)-hydroxynitrile lyase" evidence="20">
    <location>
        <begin position="26"/>
        <end position="281"/>
    </location>
</feature>
<evidence type="ECO:0000256" key="13">
    <source>
        <dbReference type="ARBA" id="ARBA00052826"/>
    </source>
</evidence>
<dbReference type="EC" id="4.1.2.47" evidence="15"/>
<feature type="signal peptide" evidence="20">
    <location>
        <begin position="1"/>
        <end position="25"/>
    </location>
</feature>
<evidence type="ECO:0000256" key="14">
    <source>
        <dbReference type="ARBA" id="ARBA00060885"/>
    </source>
</evidence>
<dbReference type="FunFam" id="3.40.50.1820:FF:000051">
    <property type="entry name" value="(S)-hydroxynitrile lyase"/>
    <property type="match status" value="1"/>
</dbReference>
<evidence type="ECO:0000256" key="9">
    <source>
        <dbReference type="ARBA" id="ARBA00052033"/>
    </source>
</evidence>
<evidence type="ECO:0000256" key="2">
    <source>
        <dbReference type="ARBA" id="ARBA00050241"/>
    </source>
</evidence>
<dbReference type="InterPro" id="IPR045889">
    <property type="entry name" value="MES/HNL"/>
</dbReference>
<protein>
    <recommendedName>
        <fullName evidence="16">(S)-hydroxynitrile lyase</fullName>
        <ecNumber evidence="15">4.1.2.47</ecNumber>
    </recommendedName>
    <alternativeName>
        <fullName evidence="17">2-hydroxy-2-methylpropanenitrile lyase</fullName>
    </alternativeName>
    <alternativeName>
        <fullName evidence="18">Acetone cyanohydrin lyase</fullName>
    </alternativeName>
    <alternativeName>
        <fullName evidence="19">Hydroxynitrile lyase</fullName>
    </alternativeName>
</protein>
<comment type="catalytic activity">
    <reaction evidence="12">
        <text>cyclohexanecarbaldehyde + hydrogen cyanide = (2S)-2-cyclohexyl-2-hydroxyacetonitrile</text>
        <dbReference type="Rhea" id="RHEA:77423"/>
        <dbReference type="ChEBI" id="CHEBI:18407"/>
        <dbReference type="ChEBI" id="CHEBI:197359"/>
        <dbReference type="ChEBI" id="CHEBI:197360"/>
    </reaction>
</comment>
<dbReference type="PANTHER" id="PTHR10992:SF1077">
    <property type="entry name" value="ALPHA_BETA FOLD HYDROLASE"/>
    <property type="match status" value="1"/>
</dbReference>
<dbReference type="Gramene" id="Psat04G0627800-T1">
    <property type="protein sequence ID" value="KAI5423220.1"/>
    <property type="gene ID" value="KIW84_046278"/>
</dbReference>
<evidence type="ECO:0000256" key="3">
    <source>
        <dbReference type="ARBA" id="ARBA00050262"/>
    </source>
</evidence>